<dbReference type="PANTHER" id="PTHR15503:SF45">
    <property type="entry name" value="RNA-DIRECTED DNA POLYMERASE HOMOLOG"/>
    <property type="match status" value="1"/>
</dbReference>
<keyword evidence="2" id="KW-1185">Reference proteome</keyword>
<dbReference type="EMBL" id="CP133620">
    <property type="protein sequence ID" value="WMV46739.1"/>
    <property type="molecule type" value="Genomic_DNA"/>
</dbReference>
<dbReference type="SUPFAM" id="SSF56672">
    <property type="entry name" value="DNA/RNA polymerases"/>
    <property type="match status" value="1"/>
</dbReference>
<reference evidence="1" key="1">
    <citation type="submission" date="2023-08" db="EMBL/GenBank/DDBJ databases">
        <title>A de novo genome assembly of Solanum verrucosum Schlechtendal, a Mexican diploid species geographically isolated from the other diploid A-genome species in potato relatives.</title>
        <authorList>
            <person name="Hosaka K."/>
        </authorList>
    </citation>
    <scope>NUCLEOTIDE SEQUENCE</scope>
    <source>
        <tissue evidence="1">Young leaves</tissue>
    </source>
</reference>
<dbReference type="InterPro" id="IPR032567">
    <property type="entry name" value="RTL1-rel"/>
</dbReference>
<evidence type="ECO:0000313" key="2">
    <source>
        <dbReference type="Proteomes" id="UP001234989"/>
    </source>
</evidence>
<dbReference type="InterPro" id="IPR043502">
    <property type="entry name" value="DNA/RNA_pol_sf"/>
</dbReference>
<dbReference type="Gene3D" id="3.10.10.10">
    <property type="entry name" value="HIV Type 1 Reverse Transcriptase, subunit A, domain 1"/>
    <property type="match status" value="1"/>
</dbReference>
<protein>
    <submittedName>
        <fullName evidence="1">Uncharacterized protein</fullName>
    </submittedName>
</protein>
<name>A0AAF0UK93_SOLVR</name>
<sequence length="158" mass="17868">MPQRRAPFRINVNDDVEPKVLQALVDPSTKQIIFPHLLKYGNIHSGRCFAGTDGGYGCGKSGHKLRYFPSPVGKVRDTDSETPTLKLISVFNEFLEVFLDDLTSFPPEMKIDFCIDLLPHTHPIYIHPYHLALTELKESNDQLKDLLDKGFIKSSISL</sequence>
<dbReference type="Proteomes" id="UP001234989">
    <property type="component" value="Chromosome 9"/>
</dbReference>
<proteinExistence type="predicted"/>
<accession>A0AAF0UK93</accession>
<organism evidence="1 2">
    <name type="scientific">Solanum verrucosum</name>
    <dbReference type="NCBI Taxonomy" id="315347"/>
    <lineage>
        <taxon>Eukaryota</taxon>
        <taxon>Viridiplantae</taxon>
        <taxon>Streptophyta</taxon>
        <taxon>Embryophyta</taxon>
        <taxon>Tracheophyta</taxon>
        <taxon>Spermatophyta</taxon>
        <taxon>Magnoliopsida</taxon>
        <taxon>eudicotyledons</taxon>
        <taxon>Gunneridae</taxon>
        <taxon>Pentapetalae</taxon>
        <taxon>asterids</taxon>
        <taxon>lamiids</taxon>
        <taxon>Solanales</taxon>
        <taxon>Solanaceae</taxon>
        <taxon>Solanoideae</taxon>
        <taxon>Solaneae</taxon>
        <taxon>Solanum</taxon>
    </lineage>
</organism>
<evidence type="ECO:0000313" key="1">
    <source>
        <dbReference type="EMBL" id="WMV46739.1"/>
    </source>
</evidence>
<gene>
    <name evidence="1" type="ORF">MTR67_040124</name>
</gene>
<dbReference type="AlphaFoldDB" id="A0AAF0UK93"/>
<dbReference type="PANTHER" id="PTHR15503">
    <property type="entry name" value="LDOC1 RELATED"/>
    <property type="match status" value="1"/>
</dbReference>